<dbReference type="PANTHER" id="PTHR33602">
    <property type="entry name" value="REGULATORY PROTEIN RECX FAMILY PROTEIN"/>
    <property type="match status" value="1"/>
</dbReference>
<accession>A0A9D2MJR2</accession>
<evidence type="ECO:0000256" key="1">
    <source>
        <dbReference type="ARBA" id="ARBA00004496"/>
    </source>
</evidence>
<dbReference type="InterPro" id="IPR053925">
    <property type="entry name" value="RecX_HTH_3rd"/>
</dbReference>
<dbReference type="GO" id="GO:0005737">
    <property type="term" value="C:cytoplasm"/>
    <property type="evidence" value="ECO:0007669"/>
    <property type="project" value="UniProtKB-SubCell"/>
</dbReference>
<dbReference type="Pfam" id="PF21981">
    <property type="entry name" value="RecX_HTH3"/>
    <property type="match status" value="1"/>
</dbReference>
<evidence type="ECO:0000259" key="7">
    <source>
        <dbReference type="Pfam" id="PF21981"/>
    </source>
</evidence>
<evidence type="ECO:0000256" key="2">
    <source>
        <dbReference type="ARBA" id="ARBA00009695"/>
    </source>
</evidence>
<name>A0A9D2MJR2_9FIRM</name>
<dbReference type="Proteomes" id="UP000823877">
    <property type="component" value="Unassembled WGS sequence"/>
</dbReference>
<reference evidence="8" key="1">
    <citation type="journal article" date="2021" name="PeerJ">
        <title>Extensive microbial diversity within the chicken gut microbiome revealed by metagenomics and culture.</title>
        <authorList>
            <person name="Gilroy R."/>
            <person name="Ravi A."/>
            <person name="Getino M."/>
            <person name="Pursley I."/>
            <person name="Horton D.L."/>
            <person name="Alikhan N.F."/>
            <person name="Baker D."/>
            <person name="Gharbi K."/>
            <person name="Hall N."/>
            <person name="Watson M."/>
            <person name="Adriaenssens E.M."/>
            <person name="Foster-Nyarko E."/>
            <person name="Jarju S."/>
            <person name="Secka A."/>
            <person name="Antonio M."/>
            <person name="Oren A."/>
            <person name="Chaudhuri R.R."/>
            <person name="La Ragione R."/>
            <person name="Hildebrand F."/>
            <person name="Pallen M.J."/>
        </authorList>
    </citation>
    <scope>NUCLEOTIDE SEQUENCE</scope>
    <source>
        <strain evidence="8">CHK188-16595</strain>
    </source>
</reference>
<feature type="domain" description="RecX third three-helical" evidence="7">
    <location>
        <begin position="155"/>
        <end position="194"/>
    </location>
</feature>
<organism evidence="8 9">
    <name type="scientific">Candidatus Eubacterium faecale</name>
    <dbReference type="NCBI Taxonomy" id="2838568"/>
    <lineage>
        <taxon>Bacteria</taxon>
        <taxon>Bacillati</taxon>
        <taxon>Bacillota</taxon>
        <taxon>Clostridia</taxon>
        <taxon>Eubacteriales</taxon>
        <taxon>Eubacteriaceae</taxon>
        <taxon>Eubacterium</taxon>
    </lineage>
</organism>
<comment type="subcellular location">
    <subcellularLocation>
        <location evidence="1 5">Cytoplasm</location>
    </subcellularLocation>
</comment>
<dbReference type="AlphaFoldDB" id="A0A9D2MJR2"/>
<evidence type="ECO:0000313" key="9">
    <source>
        <dbReference type="Proteomes" id="UP000823877"/>
    </source>
</evidence>
<sequence>MIIQAQKGRGKKVHILLDGEYQITTDIDFWSEYGVADGTEISDQEWELLKNDMNYRKALNKGADLLSRRSHSVYELKSKIMRTCDPASAERAVEKFLELGYLNDEAFAAELAEHLFKVKNYSERNVRSELYKRGIDKEIINRVLSHNETDPLNSIIYIVNKRYFKKLSEDGGREKVIAALMRKGFSYSDIKTALNRIENEE</sequence>
<evidence type="ECO:0000313" key="8">
    <source>
        <dbReference type="EMBL" id="HJB75324.1"/>
    </source>
</evidence>
<dbReference type="HAMAP" id="MF_01114">
    <property type="entry name" value="RecX"/>
    <property type="match status" value="1"/>
</dbReference>
<comment type="similarity">
    <text evidence="2 5">Belongs to the RecX family.</text>
</comment>
<evidence type="ECO:0000259" key="6">
    <source>
        <dbReference type="Pfam" id="PF02631"/>
    </source>
</evidence>
<proteinExistence type="inferred from homology"/>
<feature type="domain" description="RecX second three-helical" evidence="6">
    <location>
        <begin position="103"/>
        <end position="144"/>
    </location>
</feature>
<dbReference type="InterPro" id="IPR003783">
    <property type="entry name" value="Regulatory_RecX"/>
</dbReference>
<evidence type="ECO:0000256" key="3">
    <source>
        <dbReference type="ARBA" id="ARBA00018111"/>
    </source>
</evidence>
<reference evidence="8" key="2">
    <citation type="submission" date="2021-04" db="EMBL/GenBank/DDBJ databases">
        <authorList>
            <person name="Gilroy R."/>
        </authorList>
    </citation>
    <scope>NUCLEOTIDE SEQUENCE</scope>
    <source>
        <strain evidence="8">CHK188-16595</strain>
    </source>
</reference>
<evidence type="ECO:0000256" key="5">
    <source>
        <dbReference type="HAMAP-Rule" id="MF_01114"/>
    </source>
</evidence>
<evidence type="ECO:0000256" key="4">
    <source>
        <dbReference type="ARBA" id="ARBA00022490"/>
    </source>
</evidence>
<dbReference type="InterPro" id="IPR053924">
    <property type="entry name" value="RecX_HTH_2nd"/>
</dbReference>
<comment type="caution">
    <text evidence="8">The sequence shown here is derived from an EMBL/GenBank/DDBJ whole genome shotgun (WGS) entry which is preliminary data.</text>
</comment>
<dbReference type="EMBL" id="DWXN01000012">
    <property type="protein sequence ID" value="HJB75324.1"/>
    <property type="molecule type" value="Genomic_DNA"/>
</dbReference>
<comment type="function">
    <text evidence="5">Modulates RecA activity.</text>
</comment>
<dbReference type="InterPro" id="IPR036388">
    <property type="entry name" value="WH-like_DNA-bd_sf"/>
</dbReference>
<dbReference type="Pfam" id="PF02631">
    <property type="entry name" value="RecX_HTH2"/>
    <property type="match status" value="1"/>
</dbReference>
<dbReference type="GO" id="GO:0006282">
    <property type="term" value="P:regulation of DNA repair"/>
    <property type="evidence" value="ECO:0007669"/>
    <property type="project" value="UniProtKB-UniRule"/>
</dbReference>
<gene>
    <name evidence="5" type="primary">recX</name>
    <name evidence="8" type="ORF">IAA37_06580</name>
</gene>
<keyword evidence="4 5" id="KW-0963">Cytoplasm</keyword>
<dbReference type="Gene3D" id="1.10.10.10">
    <property type="entry name" value="Winged helix-like DNA-binding domain superfamily/Winged helix DNA-binding domain"/>
    <property type="match status" value="3"/>
</dbReference>
<protein>
    <recommendedName>
        <fullName evidence="3 5">Regulatory protein RecX</fullName>
    </recommendedName>
</protein>
<dbReference type="PANTHER" id="PTHR33602:SF1">
    <property type="entry name" value="REGULATORY PROTEIN RECX FAMILY PROTEIN"/>
    <property type="match status" value="1"/>
</dbReference>